<proteinExistence type="predicted"/>
<gene>
    <name evidence="1" type="ORF">KPL78_29615</name>
</gene>
<dbReference type="InterPro" id="IPR006522">
    <property type="entry name" value="Phage_virion_morphogenesis"/>
</dbReference>
<reference evidence="1 2" key="1">
    <citation type="submission" date="2021-07" db="EMBL/GenBank/DDBJ databases">
        <authorList>
            <person name="So Y."/>
        </authorList>
    </citation>
    <scope>NUCLEOTIDE SEQUENCE [LARGE SCALE GENOMIC DNA]</scope>
    <source>
        <strain evidence="1 2">HJA6</strain>
    </source>
</reference>
<name>A0ABS7AIG2_9PROT</name>
<comment type="caution">
    <text evidence="1">The sequence shown here is derived from an EMBL/GenBank/DDBJ whole genome shotgun (WGS) entry which is preliminary data.</text>
</comment>
<dbReference type="Proteomes" id="UP001196565">
    <property type="component" value="Unassembled WGS sequence"/>
</dbReference>
<organism evidence="1 2">
    <name type="scientific">Roseomonas alba</name>
    <dbReference type="NCBI Taxonomy" id="2846776"/>
    <lineage>
        <taxon>Bacteria</taxon>
        <taxon>Pseudomonadati</taxon>
        <taxon>Pseudomonadota</taxon>
        <taxon>Alphaproteobacteria</taxon>
        <taxon>Acetobacterales</taxon>
        <taxon>Roseomonadaceae</taxon>
        <taxon>Roseomonas</taxon>
    </lineage>
</organism>
<keyword evidence="2" id="KW-1185">Reference proteome</keyword>
<dbReference type="Pfam" id="PF05069">
    <property type="entry name" value="Phage_tail_S"/>
    <property type="match status" value="1"/>
</dbReference>
<dbReference type="RefSeq" id="WP_219766907.1">
    <property type="nucleotide sequence ID" value="NZ_JAHYBZ010000020.1"/>
</dbReference>
<dbReference type="EMBL" id="JAHYBZ010000020">
    <property type="protein sequence ID" value="MBW6402041.1"/>
    <property type="molecule type" value="Genomic_DNA"/>
</dbReference>
<sequence>MNGVTLSATLDSRDAQRALAALERAGREPGMLLRPIGVVLIRGTRDRMQREVDPEGNAWEPLQPWYAAEKRNSRMLKESGRLEGSIVTEFDADTLAIGSRLPYSAVHQFGATIRPVHGPLLIFRTANGEPWGAAEEVYVPARPYLGISEADAQAVEDVVEQVMWRVARL</sequence>
<dbReference type="NCBIfam" id="TIGR01635">
    <property type="entry name" value="tail_comp_S"/>
    <property type="match status" value="1"/>
</dbReference>
<evidence type="ECO:0000313" key="1">
    <source>
        <dbReference type="EMBL" id="MBW6402041.1"/>
    </source>
</evidence>
<evidence type="ECO:0000313" key="2">
    <source>
        <dbReference type="Proteomes" id="UP001196565"/>
    </source>
</evidence>
<accession>A0ABS7AIG2</accession>
<protein>
    <submittedName>
        <fullName evidence="1">Phage virion morphogenesis protein</fullName>
    </submittedName>
</protein>